<proteinExistence type="predicted"/>
<feature type="signal peptide" evidence="1">
    <location>
        <begin position="1"/>
        <end position="19"/>
    </location>
</feature>
<evidence type="ECO:0000256" key="1">
    <source>
        <dbReference type="SAM" id="SignalP"/>
    </source>
</evidence>
<dbReference type="AlphaFoldDB" id="A0A9R1VIA0"/>
<name>A0A9R1VIA0_LACSA</name>
<dbReference type="Proteomes" id="UP000235145">
    <property type="component" value="Unassembled WGS sequence"/>
</dbReference>
<comment type="caution">
    <text evidence="2">The sequence shown here is derived from an EMBL/GenBank/DDBJ whole genome shotgun (WGS) entry which is preliminary data.</text>
</comment>
<reference evidence="2 3" key="1">
    <citation type="journal article" date="2017" name="Nat. Commun.">
        <title>Genome assembly with in vitro proximity ligation data and whole-genome triplication in lettuce.</title>
        <authorList>
            <person name="Reyes-Chin-Wo S."/>
            <person name="Wang Z."/>
            <person name="Yang X."/>
            <person name="Kozik A."/>
            <person name="Arikit S."/>
            <person name="Song C."/>
            <person name="Xia L."/>
            <person name="Froenicke L."/>
            <person name="Lavelle D.O."/>
            <person name="Truco M.J."/>
            <person name="Xia R."/>
            <person name="Zhu S."/>
            <person name="Xu C."/>
            <person name="Xu H."/>
            <person name="Xu X."/>
            <person name="Cox K."/>
            <person name="Korf I."/>
            <person name="Meyers B.C."/>
            <person name="Michelmore R.W."/>
        </authorList>
    </citation>
    <scope>NUCLEOTIDE SEQUENCE [LARGE SCALE GENOMIC DNA]</scope>
    <source>
        <strain evidence="3">cv. Salinas</strain>
        <tissue evidence="2">Seedlings</tissue>
    </source>
</reference>
<sequence length="119" mass="13782">MISAIVAEVCMVFFHVLFTSYINPDSYDFPGPVDIRETIQRELEKEMIREKIIAEEVERFHVLEAEVRRELMIGREMMAMKRRSGYPSSSFMLRSDQPGEVKEITTSLPKVAKVSILIL</sequence>
<dbReference type="EMBL" id="NBSK02000005">
    <property type="protein sequence ID" value="KAJ0205275.1"/>
    <property type="molecule type" value="Genomic_DNA"/>
</dbReference>
<keyword evidence="1" id="KW-0732">Signal</keyword>
<accession>A0A9R1VIA0</accession>
<protein>
    <submittedName>
        <fullName evidence="2">Uncharacterized protein</fullName>
    </submittedName>
</protein>
<evidence type="ECO:0000313" key="2">
    <source>
        <dbReference type="EMBL" id="KAJ0205275.1"/>
    </source>
</evidence>
<evidence type="ECO:0000313" key="3">
    <source>
        <dbReference type="Proteomes" id="UP000235145"/>
    </source>
</evidence>
<feature type="chain" id="PRO_5040133630" evidence="1">
    <location>
        <begin position="20"/>
        <end position="119"/>
    </location>
</feature>
<gene>
    <name evidence="2" type="ORF">LSAT_V11C500261210</name>
</gene>
<keyword evidence="3" id="KW-1185">Reference proteome</keyword>
<organism evidence="2 3">
    <name type="scientific">Lactuca sativa</name>
    <name type="common">Garden lettuce</name>
    <dbReference type="NCBI Taxonomy" id="4236"/>
    <lineage>
        <taxon>Eukaryota</taxon>
        <taxon>Viridiplantae</taxon>
        <taxon>Streptophyta</taxon>
        <taxon>Embryophyta</taxon>
        <taxon>Tracheophyta</taxon>
        <taxon>Spermatophyta</taxon>
        <taxon>Magnoliopsida</taxon>
        <taxon>eudicotyledons</taxon>
        <taxon>Gunneridae</taxon>
        <taxon>Pentapetalae</taxon>
        <taxon>asterids</taxon>
        <taxon>campanulids</taxon>
        <taxon>Asterales</taxon>
        <taxon>Asteraceae</taxon>
        <taxon>Cichorioideae</taxon>
        <taxon>Cichorieae</taxon>
        <taxon>Lactucinae</taxon>
        <taxon>Lactuca</taxon>
    </lineage>
</organism>